<evidence type="ECO:0000313" key="1">
    <source>
        <dbReference type="EMBL" id="GMR31380.1"/>
    </source>
</evidence>
<dbReference type="CDD" id="cd09917">
    <property type="entry name" value="F-box_SF"/>
    <property type="match status" value="1"/>
</dbReference>
<sequence>TIFAISVSRPMFRDSRIDLSTKPVIEQMRQMTLCRHNRSPPSIDPQRGDDSMKYFPLLGLPNELITHSLSFLPMRDRLRARVNKRLDQIELESKYSVENLHIEEASPNSEHRRNYSPSDSYISFVEGRSNSADCLRRVAQNASVNYLKINVGSEPFHREVYYSCVKFNATTLDLRFKNDQLENEIIEDSFFLDLARKFENLMIDRCLNISANALHQVAKGMIDGSMKVRKLTTQIDHIQCLEFLDLINIYYNSGFFYSTRDIEVYSFSLPANGLPIHFIIFDGSLEIHLTRFGLGRIVSFTLTFHNTLKSLDDSKKRKVAIGYDIHAH</sequence>
<keyword evidence="2" id="KW-1185">Reference proteome</keyword>
<gene>
    <name evidence="1" type="ORF">PMAYCL1PPCAC_01575</name>
</gene>
<comment type="caution">
    <text evidence="1">The sequence shown here is derived from an EMBL/GenBank/DDBJ whole genome shotgun (WGS) entry which is preliminary data.</text>
</comment>
<proteinExistence type="predicted"/>
<organism evidence="1 2">
    <name type="scientific">Pristionchus mayeri</name>
    <dbReference type="NCBI Taxonomy" id="1317129"/>
    <lineage>
        <taxon>Eukaryota</taxon>
        <taxon>Metazoa</taxon>
        <taxon>Ecdysozoa</taxon>
        <taxon>Nematoda</taxon>
        <taxon>Chromadorea</taxon>
        <taxon>Rhabditida</taxon>
        <taxon>Rhabditina</taxon>
        <taxon>Diplogasteromorpha</taxon>
        <taxon>Diplogasteroidea</taxon>
        <taxon>Neodiplogasteridae</taxon>
        <taxon>Pristionchus</taxon>
    </lineage>
</organism>
<reference evidence="2" key="1">
    <citation type="submission" date="2022-10" db="EMBL/GenBank/DDBJ databases">
        <title>Genome assembly of Pristionchus species.</title>
        <authorList>
            <person name="Yoshida K."/>
            <person name="Sommer R.J."/>
        </authorList>
    </citation>
    <scope>NUCLEOTIDE SEQUENCE [LARGE SCALE GENOMIC DNA]</scope>
    <source>
        <strain evidence="2">RS5460</strain>
    </source>
</reference>
<name>A0AAN4Z6F1_9BILA</name>
<protein>
    <recommendedName>
        <fullName evidence="3">F-box domain-containing protein</fullName>
    </recommendedName>
</protein>
<dbReference type="Proteomes" id="UP001328107">
    <property type="component" value="Unassembled WGS sequence"/>
</dbReference>
<dbReference type="EMBL" id="BTRK01000001">
    <property type="protein sequence ID" value="GMR31380.1"/>
    <property type="molecule type" value="Genomic_DNA"/>
</dbReference>
<evidence type="ECO:0008006" key="3">
    <source>
        <dbReference type="Google" id="ProtNLM"/>
    </source>
</evidence>
<feature type="non-terminal residue" evidence="1">
    <location>
        <position position="1"/>
    </location>
</feature>
<evidence type="ECO:0000313" key="2">
    <source>
        <dbReference type="Proteomes" id="UP001328107"/>
    </source>
</evidence>
<dbReference type="AlphaFoldDB" id="A0AAN4Z6F1"/>
<accession>A0AAN4Z6F1</accession>